<dbReference type="EMBL" id="FX986043">
    <property type="protein sequence ID" value="BBF98000.1"/>
    <property type="molecule type" value="mRNA"/>
</dbReference>
<keyword evidence="1" id="KW-0732">Signal</keyword>
<protein>
    <submittedName>
        <fullName evidence="2">Uncharacterized protein</fullName>
    </submittedName>
</protein>
<gene>
    <name evidence="2" type="primary">UP4_OM</name>
</gene>
<feature type="chain" id="PRO_5016749171" evidence="1">
    <location>
        <begin position="22"/>
        <end position="170"/>
    </location>
</feature>
<evidence type="ECO:0000313" key="2">
    <source>
        <dbReference type="EMBL" id="BBF98000.1"/>
    </source>
</evidence>
<evidence type="ECO:0000256" key="1">
    <source>
        <dbReference type="SAM" id="SignalP"/>
    </source>
</evidence>
<name>A0A348G6C7_ODOMO</name>
<sequence length="170" mass="18941">MAKRTGHAVLLGALLISTLHGTCIAGWADDLTENLARMNENINNQVQGIINNVNRQLQHTFTHELEPALQEVRRTIDNLPRDEHGRLMSTYGSIGNTVLINNGNGLSKSLVSGTTKEGEPFIRQVEERNDGGTLYHHEIYYKPNTNTSVKTCWKLDHTKPGALPEILEDC</sequence>
<reference evidence="2" key="1">
    <citation type="journal article" date="2017" name="Toxins">
        <title>Combined Venom Gland Transcriptomic and Venom Peptidomic Analysis of the Predatory Ant Odontomachus monticola.</title>
        <authorList>
            <person name="Kazuma K."/>
            <person name="Masuko K."/>
            <person name="Konno K."/>
            <person name="Inagaki H."/>
        </authorList>
    </citation>
    <scope>NUCLEOTIDE SEQUENCE</scope>
    <source>
        <tissue evidence="2">Venom gland and sac</tissue>
    </source>
</reference>
<feature type="signal peptide" evidence="1">
    <location>
        <begin position="1"/>
        <end position="21"/>
    </location>
</feature>
<reference evidence="2" key="2">
    <citation type="submission" date="2018-08" db="EMBL/GenBank/DDBJ databases">
        <authorList>
            <person name="Ferrada E.E."/>
            <person name="Latorre B.A."/>
        </authorList>
    </citation>
    <scope>NUCLEOTIDE SEQUENCE</scope>
    <source>
        <tissue evidence="2">Venom gland and sac</tissue>
    </source>
</reference>
<accession>A0A348G6C7</accession>
<organism evidence="2">
    <name type="scientific">Odontomachus monticola</name>
    <name type="common">Trap-jaw ant</name>
    <dbReference type="NCBI Taxonomy" id="613454"/>
    <lineage>
        <taxon>Eukaryota</taxon>
        <taxon>Metazoa</taxon>
        <taxon>Ecdysozoa</taxon>
        <taxon>Arthropoda</taxon>
        <taxon>Hexapoda</taxon>
        <taxon>Insecta</taxon>
        <taxon>Pterygota</taxon>
        <taxon>Neoptera</taxon>
        <taxon>Endopterygota</taxon>
        <taxon>Hymenoptera</taxon>
        <taxon>Apocrita</taxon>
        <taxon>Aculeata</taxon>
        <taxon>Formicoidea</taxon>
        <taxon>Formicidae</taxon>
        <taxon>Ponerinae</taxon>
        <taxon>Ponerini</taxon>
        <taxon>Odontomachus</taxon>
    </lineage>
</organism>
<dbReference type="AlphaFoldDB" id="A0A348G6C7"/>
<proteinExistence type="evidence at transcript level"/>